<dbReference type="InterPro" id="IPR007197">
    <property type="entry name" value="rSAM"/>
</dbReference>
<dbReference type="Gene3D" id="3.20.20.70">
    <property type="entry name" value="Aldolase class I"/>
    <property type="match status" value="1"/>
</dbReference>
<dbReference type="InterPro" id="IPR006638">
    <property type="entry name" value="Elp3/MiaA/NifB-like_rSAM"/>
</dbReference>
<keyword evidence="7 9" id="KW-0411">Iron-sulfur</keyword>
<comment type="subcellular location">
    <subcellularLocation>
        <location evidence="9">Cytoplasm</location>
    </subcellularLocation>
</comment>
<evidence type="ECO:0000256" key="2">
    <source>
        <dbReference type="ARBA" id="ARBA00017228"/>
    </source>
</evidence>
<keyword evidence="9" id="KW-0963">Cytoplasm</keyword>
<dbReference type="SUPFAM" id="SSF102114">
    <property type="entry name" value="Radical SAM enzymes"/>
    <property type="match status" value="1"/>
</dbReference>
<name>A0A7X2TAA6_9FIRM</name>
<dbReference type="InterPro" id="IPR013785">
    <property type="entry name" value="Aldolase_TIM"/>
</dbReference>
<feature type="domain" description="Radical SAM core" evidence="10">
    <location>
        <begin position="9"/>
        <end position="245"/>
    </location>
</feature>
<evidence type="ECO:0000313" key="11">
    <source>
        <dbReference type="EMBL" id="MSS20379.1"/>
    </source>
</evidence>
<evidence type="ECO:0000256" key="4">
    <source>
        <dbReference type="ARBA" id="ARBA00022691"/>
    </source>
</evidence>
<dbReference type="Proteomes" id="UP000461754">
    <property type="component" value="Unassembled WGS sequence"/>
</dbReference>
<dbReference type="PROSITE" id="PS51918">
    <property type="entry name" value="RADICAL_SAM"/>
    <property type="match status" value="1"/>
</dbReference>
<keyword evidence="9" id="KW-0004">4Fe-4S</keyword>
<evidence type="ECO:0000313" key="12">
    <source>
        <dbReference type="Proteomes" id="UP000461754"/>
    </source>
</evidence>
<dbReference type="Pfam" id="PF04055">
    <property type="entry name" value="Radical_SAM"/>
    <property type="match status" value="1"/>
</dbReference>
<evidence type="ECO:0000256" key="3">
    <source>
        <dbReference type="ARBA" id="ARBA00022617"/>
    </source>
</evidence>
<dbReference type="GO" id="GO:0004109">
    <property type="term" value="F:coproporphyrinogen oxidase activity"/>
    <property type="evidence" value="ECO:0007669"/>
    <property type="project" value="InterPro"/>
</dbReference>
<comment type="caution">
    <text evidence="11">The sequence shown here is derived from an EMBL/GenBank/DDBJ whole genome shotgun (WGS) entry which is preliminary data.</text>
</comment>
<dbReference type="SFLD" id="SFLDF00562">
    <property type="entry name" value="HemN-like__clustered_with_heat"/>
    <property type="match status" value="1"/>
</dbReference>
<dbReference type="InterPro" id="IPR058240">
    <property type="entry name" value="rSAM_sf"/>
</dbReference>
<dbReference type="SFLD" id="SFLDS00029">
    <property type="entry name" value="Radical_SAM"/>
    <property type="match status" value="2"/>
</dbReference>
<evidence type="ECO:0000256" key="5">
    <source>
        <dbReference type="ARBA" id="ARBA00022723"/>
    </source>
</evidence>
<sequence length="397" mass="44940">MQKITERDNNMHQALEIYVHIPFCRSKCRYCDFVSWPERDGNRVAQYFEALKREIAAFNGGLQPIRSVYFGGGTPSAVAPAYLAETIAALEKKFGFDFPTAAFEKTIEVNPKTVDKNQLQYYRKLGFNRLSVGVQSFNDRLLQIVGRPYYAADALQTLEDAAAAGFDNISVDLIFGLPGQTLADVDATIDRLSHFPPVTHVSCYSLIVEPGTVFEKWQREGRLSLPSEKIERAMYHRICERLGENGFAQYEISNFARPGCFSRHNSGYWDLTPYAGFGLGAASLLLEKRTTDADGAFRRWTTTPDFEAYLKNPVTRTENHPLSKREAEGDFMFLGLRKTCGVDDRDFQNTFGESFETRYADEIPSLIREGLIQRADTRIKLTVRGLDLANQVFMAFV</sequence>
<evidence type="ECO:0000256" key="9">
    <source>
        <dbReference type="RuleBase" id="RU364116"/>
    </source>
</evidence>
<reference evidence="11 12" key="1">
    <citation type="submission" date="2019-08" db="EMBL/GenBank/DDBJ databases">
        <title>In-depth cultivation of the pig gut microbiome towards novel bacterial diversity and tailored functional studies.</title>
        <authorList>
            <person name="Wylensek D."/>
            <person name="Hitch T.C.A."/>
            <person name="Clavel T."/>
        </authorList>
    </citation>
    <scope>NUCLEOTIDE SEQUENCE [LARGE SCALE GENOMIC DNA]</scope>
    <source>
        <strain evidence="11 12">RF-744-FAT-4</strain>
    </source>
</reference>
<dbReference type="GO" id="GO:0006779">
    <property type="term" value="P:porphyrin-containing compound biosynthetic process"/>
    <property type="evidence" value="ECO:0007669"/>
    <property type="project" value="InterPro"/>
</dbReference>
<comment type="function">
    <text evidence="9">Probably acts as a heme chaperone, transferring heme to an unknown acceptor. Binds one molecule of heme per monomer, possibly covalently. Binds 1 [4Fe-4S] cluster. The cluster is coordinated with 3 cysteines and an exchangeable S-adenosyl-L-methionine.</text>
</comment>
<dbReference type="SFLD" id="SFLDG01082">
    <property type="entry name" value="B12-binding_domain_containing"/>
    <property type="match status" value="1"/>
</dbReference>
<dbReference type="PANTHER" id="PTHR13932:SF5">
    <property type="entry name" value="RADICAL S-ADENOSYL METHIONINE DOMAIN-CONTAINING PROTEIN 1, MITOCHONDRIAL"/>
    <property type="match status" value="1"/>
</dbReference>
<gene>
    <name evidence="11" type="primary">hemW</name>
    <name evidence="11" type="ORF">FYJ52_08215</name>
</gene>
<dbReference type="PANTHER" id="PTHR13932">
    <property type="entry name" value="COPROPORPHYRINIGEN III OXIDASE"/>
    <property type="match status" value="1"/>
</dbReference>
<dbReference type="AlphaFoldDB" id="A0A7X2TAA6"/>
<keyword evidence="8 9" id="KW-0143">Chaperone</keyword>
<dbReference type="InterPro" id="IPR034505">
    <property type="entry name" value="Coproporphyrinogen-III_oxidase"/>
</dbReference>
<dbReference type="SMART" id="SM00729">
    <property type="entry name" value="Elp3"/>
    <property type="match status" value="1"/>
</dbReference>
<evidence type="ECO:0000259" key="10">
    <source>
        <dbReference type="PROSITE" id="PS51918"/>
    </source>
</evidence>
<dbReference type="SFLD" id="SFLDF00288">
    <property type="entry name" value="HemN-like__clustered_with_nucl"/>
    <property type="match status" value="1"/>
</dbReference>
<dbReference type="SFLD" id="SFLDG01065">
    <property type="entry name" value="anaerobic_coproporphyrinogen-I"/>
    <property type="match status" value="2"/>
</dbReference>
<dbReference type="Pfam" id="PF06969">
    <property type="entry name" value="HemN_C"/>
    <property type="match status" value="1"/>
</dbReference>
<evidence type="ECO:0000256" key="6">
    <source>
        <dbReference type="ARBA" id="ARBA00023004"/>
    </source>
</evidence>
<dbReference type="CDD" id="cd01335">
    <property type="entry name" value="Radical_SAM"/>
    <property type="match status" value="1"/>
</dbReference>
<evidence type="ECO:0000256" key="8">
    <source>
        <dbReference type="ARBA" id="ARBA00023186"/>
    </source>
</evidence>
<organism evidence="11 12">
    <name type="scientific">Pseudoramibacter porci</name>
    <dbReference type="NCBI Taxonomy" id="2606631"/>
    <lineage>
        <taxon>Bacteria</taxon>
        <taxon>Bacillati</taxon>
        <taxon>Bacillota</taxon>
        <taxon>Clostridia</taxon>
        <taxon>Eubacteriales</taxon>
        <taxon>Eubacteriaceae</taxon>
        <taxon>Pseudoramibacter</taxon>
    </lineage>
</organism>
<evidence type="ECO:0000256" key="1">
    <source>
        <dbReference type="ARBA" id="ARBA00006100"/>
    </source>
</evidence>
<comment type="similarity">
    <text evidence="1">Belongs to the anaerobic coproporphyrinogen-III oxidase family. HemW subfamily.</text>
</comment>
<keyword evidence="5 9" id="KW-0479">Metal-binding</keyword>
<keyword evidence="12" id="KW-1185">Reference proteome</keyword>
<dbReference type="EMBL" id="VUMO01000011">
    <property type="protein sequence ID" value="MSS20379.1"/>
    <property type="molecule type" value="Genomic_DNA"/>
</dbReference>
<dbReference type="NCBIfam" id="TIGR00539">
    <property type="entry name" value="hemN_rel"/>
    <property type="match status" value="1"/>
</dbReference>
<dbReference type="GO" id="GO:0051539">
    <property type="term" value="F:4 iron, 4 sulfur cluster binding"/>
    <property type="evidence" value="ECO:0007669"/>
    <property type="project" value="UniProtKB-UniRule"/>
</dbReference>
<evidence type="ECO:0000256" key="7">
    <source>
        <dbReference type="ARBA" id="ARBA00023014"/>
    </source>
</evidence>
<accession>A0A7X2TAA6</accession>
<dbReference type="GO" id="GO:0046872">
    <property type="term" value="F:metal ion binding"/>
    <property type="evidence" value="ECO:0007669"/>
    <property type="project" value="UniProtKB-UniRule"/>
</dbReference>
<dbReference type="GO" id="GO:0005737">
    <property type="term" value="C:cytoplasm"/>
    <property type="evidence" value="ECO:0007669"/>
    <property type="project" value="UniProtKB-SubCell"/>
</dbReference>
<dbReference type="InterPro" id="IPR010723">
    <property type="entry name" value="HemN_C"/>
</dbReference>
<proteinExistence type="inferred from homology"/>
<keyword evidence="4 9" id="KW-0949">S-adenosyl-L-methionine</keyword>
<dbReference type="InterPro" id="IPR004559">
    <property type="entry name" value="HemW-like"/>
</dbReference>
<keyword evidence="3 9" id="KW-0349">Heme</keyword>
<keyword evidence="6 9" id="KW-0408">Iron</keyword>
<protein>
    <recommendedName>
        <fullName evidence="2 9">Heme chaperone HemW</fullName>
    </recommendedName>
</protein>